<feature type="region of interest" description="Disordered" evidence="3">
    <location>
        <begin position="350"/>
        <end position="393"/>
    </location>
</feature>
<evidence type="ECO:0000313" key="6">
    <source>
        <dbReference type="Proteomes" id="UP000077069"/>
    </source>
</evidence>
<dbReference type="CDD" id="cd16442">
    <property type="entry name" value="BPL"/>
    <property type="match status" value="1"/>
</dbReference>
<dbReference type="PROSITE" id="PS51733">
    <property type="entry name" value="BPL_LPL_CATALYTIC"/>
    <property type="match status" value="1"/>
</dbReference>
<protein>
    <submittedName>
        <fullName evidence="5">Class II aaRS and biotin synthetase</fullName>
    </submittedName>
</protein>
<keyword evidence="6" id="KW-1185">Reference proteome</keyword>
<dbReference type="GO" id="GO:0004077">
    <property type="term" value="F:biotin--[biotin carboxyl-carrier protein] ligase activity"/>
    <property type="evidence" value="ECO:0007669"/>
    <property type="project" value="EnsemblFungi"/>
</dbReference>
<feature type="compositionally biased region" description="Basic and acidic residues" evidence="3">
    <location>
        <begin position="370"/>
        <end position="386"/>
    </location>
</feature>
<dbReference type="Pfam" id="PF09825">
    <property type="entry name" value="BPL_N"/>
    <property type="match status" value="1"/>
</dbReference>
<evidence type="ECO:0000256" key="2">
    <source>
        <dbReference type="ARBA" id="ARBA00022598"/>
    </source>
</evidence>
<dbReference type="PANTHER" id="PTHR12835">
    <property type="entry name" value="BIOTIN PROTEIN LIGASE"/>
    <property type="match status" value="1"/>
</dbReference>
<proteinExistence type="inferred from homology"/>
<accession>A0A177CMW0</accession>
<dbReference type="AlphaFoldDB" id="A0A177CMW0"/>
<dbReference type="Pfam" id="PF03099">
    <property type="entry name" value="BPL_LplA_LipB"/>
    <property type="match status" value="1"/>
</dbReference>
<comment type="similarity">
    <text evidence="1">Belongs to the biotin--protein ligase family.</text>
</comment>
<dbReference type="InterPro" id="IPR019197">
    <property type="entry name" value="Biotin-prot_ligase_N"/>
</dbReference>
<reference evidence="5 6" key="1">
    <citation type="submission" date="2016-05" db="EMBL/GenBank/DDBJ databases">
        <title>Comparative analysis of secretome profiles of manganese(II)-oxidizing ascomycete fungi.</title>
        <authorList>
            <consortium name="DOE Joint Genome Institute"/>
            <person name="Zeiner C.A."/>
            <person name="Purvine S.O."/>
            <person name="Zink E.M."/>
            <person name="Wu S."/>
            <person name="Pasa-Tolic L."/>
            <person name="Chaput D.L."/>
            <person name="Haridas S."/>
            <person name="Grigoriev I.V."/>
            <person name="Santelli C.M."/>
            <person name="Hansel C.M."/>
        </authorList>
    </citation>
    <scope>NUCLEOTIDE SEQUENCE [LARGE SCALE GENOMIC DNA]</scope>
    <source>
        <strain evidence="5 6">AP3s5-JAC2a</strain>
    </source>
</reference>
<dbReference type="InParanoid" id="A0A177CMW0"/>
<dbReference type="Gene3D" id="3.30.930.10">
    <property type="entry name" value="Bira Bifunctional Protein, Domain 2"/>
    <property type="match status" value="1"/>
</dbReference>
<dbReference type="InterPro" id="IPR045864">
    <property type="entry name" value="aa-tRNA-synth_II/BPL/LPL"/>
</dbReference>
<dbReference type="InterPro" id="IPR029062">
    <property type="entry name" value="Class_I_gatase-like"/>
</dbReference>
<evidence type="ECO:0000313" key="5">
    <source>
        <dbReference type="EMBL" id="OAG08129.1"/>
    </source>
</evidence>
<dbReference type="InterPro" id="IPR004408">
    <property type="entry name" value="Biotin_CoA_COase_ligase"/>
</dbReference>
<dbReference type="PANTHER" id="PTHR12835:SF5">
    <property type="entry name" value="BIOTIN--PROTEIN LIGASE"/>
    <property type="match status" value="1"/>
</dbReference>
<dbReference type="NCBIfam" id="TIGR00121">
    <property type="entry name" value="birA_ligase"/>
    <property type="match status" value="1"/>
</dbReference>
<organism evidence="5 6">
    <name type="scientific">Paraphaeosphaeria sporulosa</name>
    <dbReference type="NCBI Taxonomy" id="1460663"/>
    <lineage>
        <taxon>Eukaryota</taxon>
        <taxon>Fungi</taxon>
        <taxon>Dikarya</taxon>
        <taxon>Ascomycota</taxon>
        <taxon>Pezizomycotina</taxon>
        <taxon>Dothideomycetes</taxon>
        <taxon>Pleosporomycetidae</taxon>
        <taxon>Pleosporales</taxon>
        <taxon>Massarineae</taxon>
        <taxon>Didymosphaeriaceae</taxon>
        <taxon>Paraphaeosphaeria</taxon>
    </lineage>
</organism>
<dbReference type="RefSeq" id="XP_018038494.1">
    <property type="nucleotide sequence ID" value="XM_018186678.1"/>
</dbReference>
<dbReference type="Proteomes" id="UP000077069">
    <property type="component" value="Unassembled WGS sequence"/>
</dbReference>
<dbReference type="Gene3D" id="3.40.50.880">
    <property type="match status" value="1"/>
</dbReference>
<dbReference type="SUPFAM" id="SSF52317">
    <property type="entry name" value="Class I glutamine amidotransferase-like"/>
    <property type="match status" value="1"/>
</dbReference>
<evidence type="ECO:0000256" key="1">
    <source>
        <dbReference type="ARBA" id="ARBA00009934"/>
    </source>
</evidence>
<dbReference type="EMBL" id="KV441550">
    <property type="protein sequence ID" value="OAG08129.1"/>
    <property type="molecule type" value="Genomic_DNA"/>
</dbReference>
<evidence type="ECO:0000259" key="4">
    <source>
        <dbReference type="PROSITE" id="PS51733"/>
    </source>
</evidence>
<evidence type="ECO:0000256" key="3">
    <source>
        <dbReference type="SAM" id="MobiDB-lite"/>
    </source>
</evidence>
<dbReference type="GeneID" id="28770164"/>
<dbReference type="FunCoup" id="A0A177CMW0">
    <property type="interactions" value="126"/>
</dbReference>
<feature type="domain" description="BPL/LPL catalytic" evidence="4">
    <location>
        <begin position="435"/>
        <end position="636"/>
    </location>
</feature>
<dbReference type="CDD" id="cd03144">
    <property type="entry name" value="GATase1_ScBLP_like"/>
    <property type="match status" value="1"/>
</dbReference>
<keyword evidence="2" id="KW-0436">Ligase</keyword>
<dbReference type="STRING" id="1460663.A0A177CMW0"/>
<dbReference type="OrthoDB" id="10250105at2759"/>
<name>A0A177CMW0_9PLEO</name>
<gene>
    <name evidence="5" type="ORF">CC84DRAFT_555987</name>
</gene>
<dbReference type="SUPFAM" id="SSF55681">
    <property type="entry name" value="Class II aaRS and biotin synthetases"/>
    <property type="match status" value="1"/>
</dbReference>
<dbReference type="GO" id="GO:0005737">
    <property type="term" value="C:cytoplasm"/>
    <property type="evidence" value="ECO:0007669"/>
    <property type="project" value="TreeGrafter"/>
</dbReference>
<sequence>MAAKMNVMVYSGTGTTTESVRHCLFTLRRLLSPSYAVIPVTGDVLVKEPWMASCALLVFPGGADLGYCRTLNGEGNRRISRYVNNGGSYLGFCAGGYYGSSKCEFEPDNPELAVVGTRELEFFPGVCRGLAFPGFVYHSEAGARAADLKIHKDAFSDAKEELPNSFKSYYNGGGVFVDAKTFASRGVEVLASYTEDLHVDSGEGKAAVVYRKLGQGHVILTGPHPEFAPANLTKPTGDPKYSQTIDAIAATDSTRVAFMRLLLSKFALSVNEEQQAVPPLSRLHLSSHKPTGVADLVATWSESFTIVDDEDYIVDVNDVFHVKKNDGTWSVRGLTRAVSDVALDVLPKALTGQDDKKTPDSGQKSEQSSDDQKKPKTKEEQIRERVAYTSSASPDRDIDYDKIIKRVVYYVNELPSKQATPFFDHESYYANLAHHHQKAQNHGPTFGTNLLYSEVTTSTNTILEKNPSLLRNLPTGFTATARTQVAGRGRGSNVWIAPPGALMFSTVIHHPFSLTQNAPVIFVQYIAALAVVQGIKTYAPGYENVSVKLKWPNDIYAQIPGSPTNPLVKIVGILVNSSYSGSDYSLTVGIGLNLDNPLPTISLNSLISALGLKAMTNEKLLASILASFESLYRTFCRSGWSRQLEELYYENWLHSEQVVQLDTHGGMKARVKGITRDWGLLLAEELGDGERPTGRMVSLQSDSNRFDFFKGLVSRKV</sequence>
<dbReference type="InterPro" id="IPR004143">
    <property type="entry name" value="BPL_LPL_catalytic"/>
</dbReference>